<proteinExistence type="predicted"/>
<feature type="domain" description="NERD" evidence="1">
    <location>
        <begin position="22"/>
        <end position="137"/>
    </location>
</feature>
<keyword evidence="3" id="KW-1185">Reference proteome</keyword>
<protein>
    <submittedName>
        <fullName evidence="2">NERD domain-containing protein</fullName>
    </submittedName>
</protein>
<gene>
    <name evidence="2" type="ORF">E4663_02415</name>
</gene>
<sequence length="205" mass="24413">MGLESNSTFYHSLQEELLKIASGHHGEKNTDYYLQYTPDHMTHLKDIRLFDGIQHFQVDSLLTSDSHLTIIDVKNHKGKLIFDFDNQQLIRDYKGQKDYYTDPFIQVEHHKLQLTRWLHHHNFPQVPIEPYIIISNPQTVLKTHGRDAHGYKNRIIRAKRLPHLLNKLPYRQKPVPWNSEERERFHQFVQKKNTPFTVSVVKNTD</sequence>
<dbReference type="AlphaFoldDB" id="A0A4Z0H183"/>
<dbReference type="Proteomes" id="UP000297982">
    <property type="component" value="Unassembled WGS sequence"/>
</dbReference>
<dbReference type="InterPro" id="IPR011528">
    <property type="entry name" value="NERD"/>
</dbReference>
<accession>A0A4Z0H183</accession>
<comment type="caution">
    <text evidence="2">The sequence shown here is derived from an EMBL/GenBank/DDBJ whole genome shotgun (WGS) entry which is preliminary data.</text>
</comment>
<organism evidence="2 3">
    <name type="scientific">Halobacillus salinus</name>
    <dbReference type="NCBI Taxonomy" id="192814"/>
    <lineage>
        <taxon>Bacteria</taxon>
        <taxon>Bacillati</taxon>
        <taxon>Bacillota</taxon>
        <taxon>Bacilli</taxon>
        <taxon>Bacillales</taxon>
        <taxon>Bacillaceae</taxon>
        <taxon>Halobacillus</taxon>
    </lineage>
</organism>
<dbReference type="EMBL" id="SRJC01000001">
    <property type="protein sequence ID" value="TGB03880.1"/>
    <property type="molecule type" value="Genomic_DNA"/>
</dbReference>
<evidence type="ECO:0000313" key="3">
    <source>
        <dbReference type="Proteomes" id="UP000297982"/>
    </source>
</evidence>
<dbReference type="Pfam" id="PF08378">
    <property type="entry name" value="NERD"/>
    <property type="match status" value="1"/>
</dbReference>
<reference evidence="2 3" key="1">
    <citation type="journal article" date="2003" name="Int. J. Syst. Evol. Microbiol.">
        <title>Halobacillus salinus sp. nov., isolated from a salt lake on the coast of the East Sea in Korea.</title>
        <authorList>
            <person name="Yoon J.H."/>
            <person name="Kang K.H."/>
            <person name="Park Y.H."/>
        </authorList>
    </citation>
    <scope>NUCLEOTIDE SEQUENCE [LARGE SCALE GENOMIC DNA]</scope>
    <source>
        <strain evidence="2 3">HSL-3</strain>
    </source>
</reference>
<dbReference type="STRING" id="192814.GCA_900166575_00795"/>
<evidence type="ECO:0000259" key="1">
    <source>
        <dbReference type="PROSITE" id="PS50965"/>
    </source>
</evidence>
<evidence type="ECO:0000313" key="2">
    <source>
        <dbReference type="EMBL" id="TGB03880.1"/>
    </source>
</evidence>
<dbReference type="PROSITE" id="PS50965">
    <property type="entry name" value="NERD"/>
    <property type="match status" value="1"/>
</dbReference>
<name>A0A4Z0H183_9BACI</name>